<dbReference type="FunCoup" id="K5XDC4">
    <property type="interactions" value="314"/>
</dbReference>
<evidence type="ECO:0000313" key="11">
    <source>
        <dbReference type="Proteomes" id="UP000008493"/>
    </source>
</evidence>
<dbReference type="Gene3D" id="3.40.50.150">
    <property type="entry name" value="Vaccinia Virus protein VP39"/>
    <property type="match status" value="1"/>
</dbReference>
<feature type="binding site" evidence="9">
    <location>
        <position position="94"/>
    </location>
    <ligand>
        <name>S-adenosyl-L-methionine</name>
        <dbReference type="ChEBI" id="CHEBI:59789"/>
    </ligand>
</feature>
<reference evidence="11" key="1">
    <citation type="journal article" date="2012" name="Proc. Natl. Acad. Sci. U.S.A.">
        <title>Genome sequence of the button mushroom Agaricus bisporus reveals mechanisms governing adaptation to a humic-rich ecological niche.</title>
        <authorList>
            <person name="Morin E."/>
            <person name="Kohler A."/>
            <person name="Baker A.R."/>
            <person name="Foulongne-Oriol M."/>
            <person name="Lombard V."/>
            <person name="Nagy L.G."/>
            <person name="Ohm R.A."/>
            <person name="Patyshakuliyeva A."/>
            <person name="Brun A."/>
            <person name="Aerts A.L."/>
            <person name="Bailey A.M."/>
            <person name="Billette C."/>
            <person name="Coutinho P.M."/>
            <person name="Deakin G."/>
            <person name="Doddapaneni H."/>
            <person name="Floudas D."/>
            <person name="Grimwood J."/>
            <person name="Hilden K."/>
            <person name="Kuees U."/>
            <person name="LaButti K.M."/>
            <person name="Lapidus A."/>
            <person name="Lindquist E.A."/>
            <person name="Lucas S.M."/>
            <person name="Murat C."/>
            <person name="Riley R.W."/>
            <person name="Salamov A.A."/>
            <person name="Schmutz J."/>
            <person name="Subramanian V."/>
            <person name="Woesten H.A.B."/>
            <person name="Xu J."/>
            <person name="Eastwood D.C."/>
            <person name="Foster G.D."/>
            <person name="Sonnenberg A.S."/>
            <person name="Cullen D."/>
            <person name="de Vries R.P."/>
            <person name="Lundell T."/>
            <person name="Hibbett D.S."/>
            <person name="Henrissat B."/>
            <person name="Burton K.S."/>
            <person name="Kerrigan R.W."/>
            <person name="Challen M.P."/>
            <person name="Grigoriev I.V."/>
            <person name="Martin F."/>
        </authorList>
    </citation>
    <scope>NUCLEOTIDE SEQUENCE [LARGE SCALE GENOMIC DNA]</scope>
    <source>
        <strain evidence="11">JB137-S8 / ATCC MYA-4627 / FGSC 10392</strain>
    </source>
</reference>
<evidence type="ECO:0000256" key="3">
    <source>
        <dbReference type="ARBA" id="ARBA00012834"/>
    </source>
</evidence>
<dbReference type="KEGG" id="abp:AGABI1DRAFT56526"/>
<proteinExistence type="inferred from homology"/>
<dbReference type="PIRSF" id="PIRSF016305">
    <property type="entry name" value="LCM_mtfrase"/>
    <property type="match status" value="1"/>
</dbReference>
<dbReference type="STRING" id="597362.K5XDC4"/>
<dbReference type="InterPro" id="IPR016651">
    <property type="entry name" value="LCMT1"/>
</dbReference>
<evidence type="ECO:0000256" key="9">
    <source>
        <dbReference type="PIRSR" id="PIRSR016305-1"/>
    </source>
</evidence>
<evidence type="ECO:0000256" key="7">
    <source>
        <dbReference type="ARBA" id="ARBA00022691"/>
    </source>
</evidence>
<keyword evidence="7 8" id="KW-0949">S-adenosyl-L-methionine</keyword>
<dbReference type="GO" id="GO:0032259">
    <property type="term" value="P:methylation"/>
    <property type="evidence" value="ECO:0007669"/>
    <property type="project" value="UniProtKB-KW"/>
</dbReference>
<dbReference type="OrthoDB" id="203237at2759"/>
<dbReference type="PANTHER" id="PTHR13600:SF21">
    <property type="entry name" value="LEUCINE CARBOXYL METHYLTRANSFERASE 1"/>
    <property type="match status" value="1"/>
</dbReference>
<keyword evidence="11" id="KW-1185">Reference proteome</keyword>
<comment type="similarity">
    <text evidence="2 8">Belongs to the methyltransferase superfamily. LCMT family.</text>
</comment>
<keyword evidence="5 8" id="KW-0489">Methyltransferase</keyword>
<dbReference type="EC" id="2.1.1.233" evidence="3 8"/>
<name>K5XDC4_AGABU</name>
<dbReference type="HOGENOM" id="CLU_031312_1_0_1"/>
<evidence type="ECO:0000256" key="1">
    <source>
        <dbReference type="ARBA" id="ARBA00000724"/>
    </source>
</evidence>
<protein>
    <recommendedName>
        <fullName evidence="4 8">Leucine carboxyl methyltransferase 1</fullName>
        <ecNumber evidence="3 8">2.1.1.233</ecNumber>
    </recommendedName>
</protein>
<evidence type="ECO:0000256" key="4">
    <source>
        <dbReference type="ARBA" id="ARBA00017497"/>
    </source>
</evidence>
<sequence>MYSQPSLLPRQDPDAPIRQTDNDAAVARLSAVQKHYLDDLFVKHLVPRAHLQPNRPPLINIGTYIRTRGIEDLVDGWLSSAKKQGKKCQIVSLGAGSDTRFWRIATGPHKDTLIKYVEVDFGEITSKKSMSIMKNRELRDVLGGSNHIQITEGGTVLHSRQYHLLAADLRRDPVDTLQEPLTIPSHGSQEPILSPQCPTLLLFECVLAYMEVNVSSRLLQWFVDYFSADGGGAPLGCVIYEMFGLNDPFGRVMLNNLRARSVTLPGAEPFMTLDSLVERLLKTGFHKGWALTLKEIRKSYIEPEELARISRLEMLDETEELELVLAHYAISWSIFVPTAEDKEKWGDWGLKEKRKHEEEGLSFS</sequence>
<dbReference type="SUPFAM" id="SSF53335">
    <property type="entry name" value="S-adenosyl-L-methionine-dependent methyltransferases"/>
    <property type="match status" value="1"/>
</dbReference>
<evidence type="ECO:0000256" key="6">
    <source>
        <dbReference type="ARBA" id="ARBA00022679"/>
    </source>
</evidence>
<evidence type="ECO:0000256" key="2">
    <source>
        <dbReference type="ARBA" id="ARBA00010703"/>
    </source>
</evidence>
<dbReference type="Proteomes" id="UP000008493">
    <property type="component" value="Unassembled WGS sequence"/>
</dbReference>
<gene>
    <name evidence="10" type="ORF">AGABI1DRAFT_56526</name>
</gene>
<comment type="catalytic activity">
    <reaction evidence="1 8">
        <text>[phosphatase 2A protein]-C-terminal L-leucine + S-adenosyl-L-methionine = [phosphatase 2A protein]-C-terminal L-leucine methyl ester + S-adenosyl-L-homocysteine</text>
        <dbReference type="Rhea" id="RHEA:48544"/>
        <dbReference type="Rhea" id="RHEA-COMP:12134"/>
        <dbReference type="Rhea" id="RHEA-COMP:12135"/>
        <dbReference type="ChEBI" id="CHEBI:57856"/>
        <dbReference type="ChEBI" id="CHEBI:59789"/>
        <dbReference type="ChEBI" id="CHEBI:90516"/>
        <dbReference type="ChEBI" id="CHEBI:90517"/>
        <dbReference type="EC" id="2.1.1.233"/>
    </reaction>
</comment>
<evidence type="ECO:0000256" key="8">
    <source>
        <dbReference type="PIRNR" id="PIRNR016305"/>
    </source>
</evidence>
<dbReference type="GO" id="GO:0018423">
    <property type="term" value="F:protein C-terminal leucine carboxyl O-methyltransferase activity"/>
    <property type="evidence" value="ECO:0007669"/>
    <property type="project" value="UniProtKB-EC"/>
</dbReference>
<keyword evidence="6 8" id="KW-0808">Transferase</keyword>
<accession>K5XDC4</accession>
<dbReference type="InterPro" id="IPR007213">
    <property type="entry name" value="Ppm1/Ppm2/Tcmp"/>
</dbReference>
<feature type="binding site" evidence="9">
    <location>
        <position position="66"/>
    </location>
    <ligand>
        <name>S-adenosyl-L-methionine</name>
        <dbReference type="ChEBI" id="CHEBI:59789"/>
    </ligand>
</feature>
<dbReference type="Pfam" id="PF04072">
    <property type="entry name" value="LCM"/>
    <property type="match status" value="1"/>
</dbReference>
<dbReference type="PANTHER" id="PTHR13600">
    <property type="entry name" value="LEUCINE CARBOXYL METHYLTRANSFERASE"/>
    <property type="match status" value="1"/>
</dbReference>
<dbReference type="InParanoid" id="K5XDC4"/>
<evidence type="ECO:0000256" key="5">
    <source>
        <dbReference type="ARBA" id="ARBA00022603"/>
    </source>
</evidence>
<dbReference type="eggNOG" id="KOG2918">
    <property type="taxonomic scope" value="Eukaryota"/>
</dbReference>
<dbReference type="InterPro" id="IPR029063">
    <property type="entry name" value="SAM-dependent_MTases_sf"/>
</dbReference>
<dbReference type="AlphaFoldDB" id="K5XDC4"/>
<organism evidence="10 11">
    <name type="scientific">Agaricus bisporus var. burnettii (strain JB137-S8 / ATCC MYA-4627 / FGSC 10392)</name>
    <name type="common">White button mushroom</name>
    <dbReference type="NCBI Taxonomy" id="597362"/>
    <lineage>
        <taxon>Eukaryota</taxon>
        <taxon>Fungi</taxon>
        <taxon>Dikarya</taxon>
        <taxon>Basidiomycota</taxon>
        <taxon>Agaricomycotina</taxon>
        <taxon>Agaricomycetes</taxon>
        <taxon>Agaricomycetidae</taxon>
        <taxon>Agaricales</taxon>
        <taxon>Agaricineae</taxon>
        <taxon>Agaricaceae</taxon>
        <taxon>Agaricus</taxon>
    </lineage>
</organism>
<feature type="binding site" evidence="9">
    <location>
        <position position="204"/>
    </location>
    <ligand>
        <name>S-adenosyl-L-methionine</name>
        <dbReference type="ChEBI" id="CHEBI:59789"/>
    </ligand>
</feature>
<comment type="function">
    <text evidence="8">Methylates the carboxyl group of the C-terminal leucine residue of protein phosphatase 2A catalytic subunits to form alpha-leucine ester residues.</text>
</comment>
<dbReference type="EMBL" id="JH971388">
    <property type="protein sequence ID" value="EKM81147.1"/>
    <property type="molecule type" value="Genomic_DNA"/>
</dbReference>
<dbReference type="RefSeq" id="XP_007328096.1">
    <property type="nucleotide sequence ID" value="XM_007328034.1"/>
</dbReference>
<dbReference type="GeneID" id="18830175"/>
<feature type="binding site" evidence="9">
    <location>
        <begin position="168"/>
        <end position="169"/>
    </location>
    <ligand>
        <name>S-adenosyl-L-methionine</name>
        <dbReference type="ChEBI" id="CHEBI:59789"/>
    </ligand>
</feature>
<dbReference type="OMA" id="IIYEPIR"/>
<evidence type="ECO:0000313" key="10">
    <source>
        <dbReference type="EMBL" id="EKM81147.1"/>
    </source>
</evidence>